<organism evidence="1">
    <name type="scientific">Anaerostipes caccae</name>
    <dbReference type="NCBI Taxonomy" id="105841"/>
    <lineage>
        <taxon>Bacteria</taxon>
        <taxon>Bacillati</taxon>
        <taxon>Bacillota</taxon>
        <taxon>Clostridia</taxon>
        <taxon>Lachnospirales</taxon>
        <taxon>Lachnospiraceae</taxon>
        <taxon>Anaerostipes</taxon>
    </lineage>
</organism>
<dbReference type="AlphaFoldDB" id="A0A6N2UTY4"/>
<gene>
    <name evidence="1" type="ORF">ACLFYP115_02034</name>
</gene>
<dbReference type="Pfam" id="PF13189">
    <property type="entry name" value="Cytidylate_kin2"/>
    <property type="match status" value="1"/>
</dbReference>
<protein>
    <submittedName>
        <fullName evidence="1">Cytidylate kinase</fullName>
    </submittedName>
</protein>
<dbReference type="GeneID" id="69470319"/>
<dbReference type="RefSeq" id="WP_009288862.1">
    <property type="nucleotide sequence ID" value="NZ_BAABRZ010000004.1"/>
</dbReference>
<dbReference type="InterPro" id="IPR027417">
    <property type="entry name" value="P-loop_NTPase"/>
</dbReference>
<keyword evidence="1" id="KW-0418">Kinase</keyword>
<proteinExistence type="predicted"/>
<sequence>MEKTLITISRQYGSDGTKVAQALADKLDVWYYNRDVLHMAAEKIGVDDLDEKSLEELNYRKSSRYVEGLSVMMGTPGHIPVYNQMFKEQSKIIRKLAGYGSGVFLGRCADYVLKDMENVYTIYLYADDEFRLNHLSEAEGREVTKSELKKEDKTRESYYDYYTGQKWGDVQNYDLAVNMTKLSPEDCADLILEYIEKRRKEK</sequence>
<name>A0A6N2UTY4_9FIRM</name>
<dbReference type="EMBL" id="CACRSQ010000006">
    <property type="protein sequence ID" value="VYT20242.1"/>
    <property type="molecule type" value="Genomic_DNA"/>
</dbReference>
<dbReference type="GO" id="GO:0016301">
    <property type="term" value="F:kinase activity"/>
    <property type="evidence" value="ECO:0007669"/>
    <property type="project" value="UniProtKB-KW"/>
</dbReference>
<evidence type="ECO:0000313" key="1">
    <source>
        <dbReference type="EMBL" id="VYT20242.1"/>
    </source>
</evidence>
<dbReference type="SUPFAM" id="SSF52540">
    <property type="entry name" value="P-loop containing nucleoside triphosphate hydrolases"/>
    <property type="match status" value="1"/>
</dbReference>
<keyword evidence="1" id="KW-0808">Transferase</keyword>
<accession>A0A6N2UTY4</accession>
<reference evidence="1" key="1">
    <citation type="submission" date="2019-11" db="EMBL/GenBank/DDBJ databases">
        <authorList>
            <person name="Feng L."/>
        </authorList>
    </citation>
    <scope>NUCLEOTIDE SEQUENCE</scope>
    <source>
        <strain evidence="1">AcaccaeLFYP115</strain>
    </source>
</reference>
<dbReference type="Gene3D" id="3.40.50.300">
    <property type="entry name" value="P-loop containing nucleotide triphosphate hydrolases"/>
    <property type="match status" value="1"/>
</dbReference>